<dbReference type="PANTHER" id="PTHR45586">
    <property type="entry name" value="TPR REPEAT-CONTAINING PROTEIN PA4667"/>
    <property type="match status" value="1"/>
</dbReference>
<keyword evidence="3" id="KW-0175">Coiled coil</keyword>
<evidence type="ECO:0000313" key="5">
    <source>
        <dbReference type="EMBL" id="RGE85170.1"/>
    </source>
</evidence>
<evidence type="ECO:0000256" key="2">
    <source>
        <dbReference type="ARBA" id="ARBA00022803"/>
    </source>
</evidence>
<evidence type="ECO:0000313" key="6">
    <source>
        <dbReference type="Proteomes" id="UP000261080"/>
    </source>
</evidence>
<accession>A0A3E3JZT9</accession>
<evidence type="ECO:0000256" key="3">
    <source>
        <dbReference type="SAM" id="Coils"/>
    </source>
</evidence>
<evidence type="ECO:0000256" key="4">
    <source>
        <dbReference type="SAM" id="Phobius"/>
    </source>
</evidence>
<keyword evidence="4" id="KW-0472">Membrane</keyword>
<keyword evidence="4" id="KW-0812">Transmembrane</keyword>
<dbReference type="GeneID" id="97193600"/>
<dbReference type="Pfam" id="PF13174">
    <property type="entry name" value="TPR_6"/>
    <property type="match status" value="1"/>
</dbReference>
<dbReference type="Proteomes" id="UP000261080">
    <property type="component" value="Unassembled WGS sequence"/>
</dbReference>
<keyword evidence="1" id="KW-0677">Repeat</keyword>
<dbReference type="InterPro" id="IPR051012">
    <property type="entry name" value="CellSynth/LPSAsmb/PSIAsmb"/>
</dbReference>
<keyword evidence="6" id="KW-1185">Reference proteome</keyword>
<dbReference type="Pfam" id="PF13181">
    <property type="entry name" value="TPR_8"/>
    <property type="match status" value="2"/>
</dbReference>
<feature type="coiled-coil region" evidence="3">
    <location>
        <begin position="258"/>
        <end position="299"/>
    </location>
</feature>
<evidence type="ECO:0000256" key="1">
    <source>
        <dbReference type="ARBA" id="ARBA00022737"/>
    </source>
</evidence>
<reference evidence="5 6" key="1">
    <citation type="submission" date="2018-08" db="EMBL/GenBank/DDBJ databases">
        <title>A genome reference for cultivated species of the human gut microbiota.</title>
        <authorList>
            <person name="Zou Y."/>
            <person name="Xue W."/>
            <person name="Luo G."/>
        </authorList>
    </citation>
    <scope>NUCLEOTIDE SEQUENCE [LARGE SCALE GENOMIC DNA]</scope>
    <source>
        <strain evidence="5 6">AF37-2AT</strain>
    </source>
</reference>
<organism evidence="5 6">
    <name type="scientific">Sellimonas intestinalis</name>
    <dbReference type="NCBI Taxonomy" id="1653434"/>
    <lineage>
        <taxon>Bacteria</taxon>
        <taxon>Bacillati</taxon>
        <taxon>Bacillota</taxon>
        <taxon>Clostridia</taxon>
        <taxon>Lachnospirales</taxon>
        <taxon>Lachnospiraceae</taxon>
        <taxon>Sellimonas</taxon>
    </lineage>
</organism>
<sequence>MDIRGELRYRSLYWYNDGLKKAKIRDLTGALASLKKSIRFDKYNKDARNLLGLVYYGRGEVPRAMAVWIVSERLNPRENVATEYLKSCRESKNWLDTVDQAAKKYNQCLQYCRQGGEDLAIIQLKKIVSEQPDFLRAFQLLALLYLHTSQYAKARQVLRTAQRLDTTDPVTLGYIYELNRMHKKRTSGQKDVKGQQTVSYKLGNETIIKPVETKDPEKGMAFTIVNIVIGLVIGAAVMWFLIMPAVNESQTREKNESIVEASNQIASQKAEINALEKELESYRTKNDEAQTAKETAESTKSSYEALMDIQTQYQSGAKSNENLADELLAINLDSLGELGKEQHTTLANSIYPSACSRLYNRGSANFDVENYEAAIENLLKVVRMDESYDSGNAMYLLAQAYEKSGDTENAKNYYQKVSEQHSGTTLGNDAQEALESLNAASAGKNGQ</sequence>
<dbReference type="InterPro" id="IPR019734">
    <property type="entry name" value="TPR_rpt"/>
</dbReference>
<name>A0A3E3JZT9_9FIRM</name>
<gene>
    <name evidence="5" type="ORF">DW016_13605</name>
</gene>
<dbReference type="RefSeq" id="WP_024733379.1">
    <property type="nucleotide sequence ID" value="NZ_BAABYU010000001.1"/>
</dbReference>
<dbReference type="OrthoDB" id="9791784at2"/>
<keyword evidence="4" id="KW-1133">Transmembrane helix</keyword>
<keyword evidence="2" id="KW-0802">TPR repeat</keyword>
<dbReference type="AlphaFoldDB" id="A0A3E3JZT9"/>
<protein>
    <submittedName>
        <fullName evidence="5">Tetratricopeptide repeat protein</fullName>
    </submittedName>
</protein>
<feature type="transmembrane region" description="Helical" evidence="4">
    <location>
        <begin position="219"/>
        <end position="242"/>
    </location>
</feature>
<dbReference type="Gene3D" id="1.25.40.10">
    <property type="entry name" value="Tetratricopeptide repeat domain"/>
    <property type="match status" value="3"/>
</dbReference>
<dbReference type="PANTHER" id="PTHR45586:SF1">
    <property type="entry name" value="LIPOPOLYSACCHARIDE ASSEMBLY PROTEIN B"/>
    <property type="match status" value="1"/>
</dbReference>
<comment type="caution">
    <text evidence="5">The sequence shown here is derived from an EMBL/GenBank/DDBJ whole genome shotgun (WGS) entry which is preliminary data.</text>
</comment>
<proteinExistence type="predicted"/>
<dbReference type="SUPFAM" id="SSF48452">
    <property type="entry name" value="TPR-like"/>
    <property type="match status" value="1"/>
</dbReference>
<dbReference type="SMART" id="SM00028">
    <property type="entry name" value="TPR"/>
    <property type="match status" value="4"/>
</dbReference>
<dbReference type="InterPro" id="IPR011990">
    <property type="entry name" value="TPR-like_helical_dom_sf"/>
</dbReference>
<dbReference type="EMBL" id="QVLX01000009">
    <property type="protein sequence ID" value="RGE85170.1"/>
    <property type="molecule type" value="Genomic_DNA"/>
</dbReference>